<comment type="caution">
    <text evidence="1">The sequence shown here is derived from an EMBL/GenBank/DDBJ whole genome shotgun (WGS) entry which is preliminary data.</text>
</comment>
<gene>
    <name evidence="1" type="ORF">Ahy_B02g060518</name>
</gene>
<proteinExistence type="predicted"/>
<name>A0A445AIT5_ARAHY</name>
<sequence length="226" mass="25951">MMVTKKQKPHYNVISQEKRDIVEEMRFGALAHIPEMNVSHKLLRELIACYDVYYGYLDTLHGRIYITPAKVGDALGINHGGNCFLEKVEYGRLSEQNKQIIDSFKSAILASLTKSVLDVSVEGEVNRKKFKSTFVVFVQKYFLLPMTVSTASPIHKPPALCVDNIQQWDWATHVLSFLRKGIEARKQGKKRFVDGCMFILMMIYFHESKFPQLDALETPGRPWLAH</sequence>
<evidence type="ECO:0008006" key="3">
    <source>
        <dbReference type="Google" id="ProtNLM"/>
    </source>
</evidence>
<dbReference type="AlphaFoldDB" id="A0A445AIT5"/>
<reference evidence="1 2" key="1">
    <citation type="submission" date="2019-01" db="EMBL/GenBank/DDBJ databases">
        <title>Sequencing of cultivated peanut Arachis hypogaea provides insights into genome evolution and oil improvement.</title>
        <authorList>
            <person name="Chen X."/>
        </authorList>
    </citation>
    <scope>NUCLEOTIDE SEQUENCE [LARGE SCALE GENOMIC DNA]</scope>
    <source>
        <strain evidence="2">cv. Fuhuasheng</strain>
        <tissue evidence="1">Leaves</tissue>
    </source>
</reference>
<accession>A0A445AIT5</accession>
<protein>
    <recommendedName>
        <fullName evidence="3">Aminotransferase-like plant mobile domain-containing protein</fullName>
    </recommendedName>
</protein>
<keyword evidence="2" id="KW-1185">Reference proteome</keyword>
<organism evidence="1 2">
    <name type="scientific">Arachis hypogaea</name>
    <name type="common">Peanut</name>
    <dbReference type="NCBI Taxonomy" id="3818"/>
    <lineage>
        <taxon>Eukaryota</taxon>
        <taxon>Viridiplantae</taxon>
        <taxon>Streptophyta</taxon>
        <taxon>Embryophyta</taxon>
        <taxon>Tracheophyta</taxon>
        <taxon>Spermatophyta</taxon>
        <taxon>Magnoliopsida</taxon>
        <taxon>eudicotyledons</taxon>
        <taxon>Gunneridae</taxon>
        <taxon>Pentapetalae</taxon>
        <taxon>rosids</taxon>
        <taxon>fabids</taxon>
        <taxon>Fabales</taxon>
        <taxon>Fabaceae</taxon>
        <taxon>Papilionoideae</taxon>
        <taxon>50 kb inversion clade</taxon>
        <taxon>dalbergioids sensu lato</taxon>
        <taxon>Dalbergieae</taxon>
        <taxon>Pterocarpus clade</taxon>
        <taxon>Arachis</taxon>
    </lineage>
</organism>
<dbReference type="PANTHER" id="PTHR34835">
    <property type="entry name" value="OS07G0283600 PROTEIN-RELATED"/>
    <property type="match status" value="1"/>
</dbReference>
<dbReference type="Proteomes" id="UP000289738">
    <property type="component" value="Chromosome B02"/>
</dbReference>
<evidence type="ECO:0000313" key="1">
    <source>
        <dbReference type="EMBL" id="RYR26298.1"/>
    </source>
</evidence>
<evidence type="ECO:0000313" key="2">
    <source>
        <dbReference type="Proteomes" id="UP000289738"/>
    </source>
</evidence>
<dbReference type="EMBL" id="SDMP01000012">
    <property type="protein sequence ID" value="RYR26298.1"/>
    <property type="molecule type" value="Genomic_DNA"/>
</dbReference>